<dbReference type="Pfam" id="PF21836">
    <property type="entry name" value="DUF6895"/>
    <property type="match status" value="1"/>
</dbReference>
<evidence type="ECO:0000259" key="1">
    <source>
        <dbReference type="Pfam" id="PF21836"/>
    </source>
</evidence>
<sequence>MTAPVTSTAHRIATRALGWLHTHRARAGLPADTTADLGDPNSVYKPLGETALAGSLVLRDAAAGSTDKRIAKELLDHSWAQFRQGDLLYERQLRHQLMTDPLETYAHFARSGYHHEGMARLLRHNAGLASVRAAEVVPNRRLAIANAARLAGVDLGTDWDALARATWLGAAAEPWAIDWMTAYAMTHTVFHLTDWGGRPEGLPVEMAGYLTTWLPVWIDIWREVSQWDLVAELMIVGACLEEPLCDPESWAALAAVQHEDGLMPRDGEPVAEDEQQRFVDHQHTAVVAAVAGCVAVARTLTTTGGTGT</sequence>
<proteinExistence type="predicted"/>
<gene>
    <name evidence="2" type="ORF">RM779_08300</name>
</gene>
<keyword evidence="3" id="KW-1185">Reference proteome</keyword>
<protein>
    <recommendedName>
        <fullName evidence="1">DUF6895 domain-containing protein</fullName>
    </recommendedName>
</protein>
<dbReference type="RefSeq" id="WP_311617028.1">
    <property type="nucleotide sequence ID" value="NZ_JAVREV010000004.1"/>
</dbReference>
<dbReference type="Proteomes" id="UP001183615">
    <property type="component" value="Unassembled WGS sequence"/>
</dbReference>
<evidence type="ECO:0000313" key="2">
    <source>
        <dbReference type="EMBL" id="MDT0442598.1"/>
    </source>
</evidence>
<dbReference type="InterPro" id="IPR054190">
    <property type="entry name" value="DUF6895"/>
</dbReference>
<evidence type="ECO:0000313" key="3">
    <source>
        <dbReference type="Proteomes" id="UP001183615"/>
    </source>
</evidence>
<name>A0ABU2S0R8_9ACTN</name>
<reference evidence="3" key="1">
    <citation type="submission" date="2023-07" db="EMBL/GenBank/DDBJ databases">
        <title>30 novel species of actinomycetes from the DSMZ collection.</title>
        <authorList>
            <person name="Nouioui I."/>
        </authorList>
    </citation>
    <scope>NUCLEOTIDE SEQUENCE [LARGE SCALE GENOMIC DNA]</scope>
    <source>
        <strain evidence="3">DSM 41886</strain>
    </source>
</reference>
<feature type="domain" description="DUF6895" evidence="1">
    <location>
        <begin position="14"/>
        <end position="292"/>
    </location>
</feature>
<organism evidence="2 3">
    <name type="scientific">Streptomyces johnsoniae</name>
    <dbReference type="NCBI Taxonomy" id="3075532"/>
    <lineage>
        <taxon>Bacteria</taxon>
        <taxon>Bacillati</taxon>
        <taxon>Actinomycetota</taxon>
        <taxon>Actinomycetes</taxon>
        <taxon>Kitasatosporales</taxon>
        <taxon>Streptomycetaceae</taxon>
        <taxon>Streptomyces</taxon>
    </lineage>
</organism>
<dbReference type="EMBL" id="JAVREV010000004">
    <property type="protein sequence ID" value="MDT0442598.1"/>
    <property type="molecule type" value="Genomic_DNA"/>
</dbReference>
<comment type="caution">
    <text evidence="2">The sequence shown here is derived from an EMBL/GenBank/DDBJ whole genome shotgun (WGS) entry which is preliminary data.</text>
</comment>
<accession>A0ABU2S0R8</accession>